<dbReference type="EMBL" id="SJPF01000004">
    <property type="protein sequence ID" value="TWT31955.1"/>
    <property type="molecule type" value="Genomic_DNA"/>
</dbReference>
<keyword evidence="3" id="KW-1185">Reference proteome</keyword>
<proteinExistence type="predicted"/>
<name>A0A5C5V0T4_9BACT</name>
<evidence type="ECO:0000313" key="1">
    <source>
        <dbReference type="EMBL" id="TWT31520.1"/>
    </source>
</evidence>
<gene>
    <name evidence="1" type="ORF">Enr8_34420</name>
    <name evidence="2" type="ORF">Enr8_38810</name>
</gene>
<reference evidence="1 3" key="1">
    <citation type="submission" date="2019-02" db="EMBL/GenBank/DDBJ databases">
        <title>Deep-cultivation of Planctomycetes and their phenomic and genomic characterization uncovers novel biology.</title>
        <authorList>
            <person name="Wiegand S."/>
            <person name="Jogler M."/>
            <person name="Boedeker C."/>
            <person name="Pinto D."/>
            <person name="Vollmers J."/>
            <person name="Rivas-Marin E."/>
            <person name="Kohn T."/>
            <person name="Peeters S.H."/>
            <person name="Heuer A."/>
            <person name="Rast P."/>
            <person name="Oberbeckmann S."/>
            <person name="Bunk B."/>
            <person name="Jeske O."/>
            <person name="Meyerdierks A."/>
            <person name="Storesund J.E."/>
            <person name="Kallscheuer N."/>
            <person name="Luecker S."/>
            <person name="Lage O.M."/>
            <person name="Pohl T."/>
            <person name="Merkel B.J."/>
            <person name="Hornburger P."/>
            <person name="Mueller R.-W."/>
            <person name="Bruemmer F."/>
            <person name="Labrenz M."/>
            <person name="Spormann A.M."/>
            <person name="Op Den Camp H."/>
            <person name="Overmann J."/>
            <person name="Amann R."/>
            <person name="Jetten M.S.M."/>
            <person name="Mascher T."/>
            <person name="Medema M.H."/>
            <person name="Devos D.P."/>
            <person name="Kaster A.-K."/>
            <person name="Ovreas L."/>
            <person name="Rohde M."/>
            <person name="Galperin M.Y."/>
            <person name="Jogler C."/>
        </authorList>
    </citation>
    <scope>NUCLEOTIDE SEQUENCE [LARGE SCALE GENOMIC DNA]</scope>
    <source>
        <strain evidence="1 3">Enr8</strain>
    </source>
</reference>
<evidence type="ECO:0000313" key="3">
    <source>
        <dbReference type="Proteomes" id="UP000318878"/>
    </source>
</evidence>
<organism evidence="1 3">
    <name type="scientific">Blastopirellula retiformator</name>
    <dbReference type="NCBI Taxonomy" id="2527970"/>
    <lineage>
        <taxon>Bacteria</taxon>
        <taxon>Pseudomonadati</taxon>
        <taxon>Planctomycetota</taxon>
        <taxon>Planctomycetia</taxon>
        <taxon>Pirellulales</taxon>
        <taxon>Pirellulaceae</taxon>
        <taxon>Blastopirellula</taxon>
    </lineage>
</organism>
<dbReference type="Proteomes" id="UP000318878">
    <property type="component" value="Unassembled WGS sequence"/>
</dbReference>
<dbReference type="EMBL" id="SJPF01000004">
    <property type="protein sequence ID" value="TWT31520.1"/>
    <property type="molecule type" value="Genomic_DNA"/>
</dbReference>
<sequence length="84" mass="9323">MTFVIRTFGFDSTFVIEMDAAFPRLAPRATILCDFALVFSGQNWFDKLLDFWANASRNMGDGCPSILPAGLATLFAVAIKHDEM</sequence>
<protein>
    <submittedName>
        <fullName evidence="1">Uncharacterized protein</fullName>
    </submittedName>
</protein>
<evidence type="ECO:0000313" key="2">
    <source>
        <dbReference type="EMBL" id="TWT31955.1"/>
    </source>
</evidence>
<accession>A0A5C5V0T4</accession>
<dbReference type="AlphaFoldDB" id="A0A5C5V0T4"/>
<comment type="caution">
    <text evidence="1">The sequence shown here is derived from an EMBL/GenBank/DDBJ whole genome shotgun (WGS) entry which is preliminary data.</text>
</comment>